<proteinExistence type="predicted"/>
<organism evidence="3 4">
    <name type="scientific">Prorocentrum cordatum</name>
    <dbReference type="NCBI Taxonomy" id="2364126"/>
    <lineage>
        <taxon>Eukaryota</taxon>
        <taxon>Sar</taxon>
        <taxon>Alveolata</taxon>
        <taxon>Dinophyceae</taxon>
        <taxon>Prorocentrales</taxon>
        <taxon>Prorocentraceae</taxon>
        <taxon>Prorocentrum</taxon>
    </lineage>
</organism>
<feature type="region of interest" description="Disordered" evidence="1">
    <location>
        <begin position="107"/>
        <end position="133"/>
    </location>
</feature>
<comment type="caution">
    <text evidence="3">The sequence shown here is derived from an EMBL/GenBank/DDBJ whole genome shotgun (WGS) entry which is preliminary data.</text>
</comment>
<keyword evidence="2" id="KW-0812">Transmembrane</keyword>
<feature type="transmembrane region" description="Helical" evidence="2">
    <location>
        <begin position="62"/>
        <end position="87"/>
    </location>
</feature>
<evidence type="ECO:0000313" key="3">
    <source>
        <dbReference type="EMBL" id="CAK0854804.1"/>
    </source>
</evidence>
<dbReference type="Proteomes" id="UP001189429">
    <property type="component" value="Unassembled WGS sequence"/>
</dbReference>
<keyword evidence="2" id="KW-0472">Membrane</keyword>
<keyword evidence="2" id="KW-1133">Transmembrane helix</keyword>
<sequence>MDMPTMREVNRLADERAGLRAVAEALWPYRDRFYASARAARPGSDGSKDDPEVTVIDLEVDIFQVVGALVVVAALAYFGFSLVRGLLPQPQDYQMEQAALPTYSLKSSPAASQGAAGAPMYSLGGGPQGLEPG</sequence>
<evidence type="ECO:0000313" key="4">
    <source>
        <dbReference type="Proteomes" id="UP001189429"/>
    </source>
</evidence>
<feature type="compositionally biased region" description="Gly residues" evidence="1">
    <location>
        <begin position="123"/>
        <end position="133"/>
    </location>
</feature>
<dbReference type="EMBL" id="CAUYUJ010015504">
    <property type="protein sequence ID" value="CAK0854804.1"/>
    <property type="molecule type" value="Genomic_DNA"/>
</dbReference>
<evidence type="ECO:0000256" key="1">
    <source>
        <dbReference type="SAM" id="MobiDB-lite"/>
    </source>
</evidence>
<accession>A0ABN9U754</accession>
<reference evidence="3" key="1">
    <citation type="submission" date="2023-10" db="EMBL/GenBank/DDBJ databases">
        <authorList>
            <person name="Chen Y."/>
            <person name="Shah S."/>
            <person name="Dougan E. K."/>
            <person name="Thang M."/>
            <person name="Chan C."/>
        </authorList>
    </citation>
    <scope>NUCLEOTIDE SEQUENCE [LARGE SCALE GENOMIC DNA]</scope>
</reference>
<name>A0ABN9U754_9DINO</name>
<keyword evidence="4" id="KW-1185">Reference proteome</keyword>
<protein>
    <submittedName>
        <fullName evidence="3">Uncharacterized protein</fullName>
    </submittedName>
</protein>
<feature type="compositionally biased region" description="Low complexity" evidence="1">
    <location>
        <begin position="107"/>
        <end position="119"/>
    </location>
</feature>
<evidence type="ECO:0000256" key="2">
    <source>
        <dbReference type="SAM" id="Phobius"/>
    </source>
</evidence>
<gene>
    <name evidence="3" type="ORF">PCOR1329_LOCUS45758</name>
</gene>